<evidence type="ECO:0000313" key="4">
    <source>
        <dbReference type="Proteomes" id="UP000237771"/>
    </source>
</evidence>
<protein>
    <recommendedName>
        <fullName evidence="5">Addiction module component</fullName>
    </recommendedName>
</protein>
<reference evidence="3" key="1">
    <citation type="submission" date="2016-11" db="EMBL/GenBank/DDBJ databases">
        <authorList>
            <person name="Varghese N."/>
            <person name="Submissions S."/>
        </authorList>
    </citation>
    <scope>NUCLEOTIDE SEQUENCE [LARGE SCALE GENOMIC DNA]</scope>
    <source>
        <strain evidence="3">DSM 19729</strain>
    </source>
</reference>
<evidence type="ECO:0000313" key="3">
    <source>
        <dbReference type="Proteomes" id="UP000184384"/>
    </source>
</evidence>
<dbReference type="EMBL" id="PVUB01000001">
    <property type="protein sequence ID" value="PRZ27928.1"/>
    <property type="molecule type" value="Genomic_DNA"/>
</dbReference>
<evidence type="ECO:0008006" key="5">
    <source>
        <dbReference type="Google" id="ProtNLM"/>
    </source>
</evidence>
<reference evidence="1 4" key="3">
    <citation type="submission" date="2018-03" db="EMBL/GenBank/DDBJ databases">
        <title>Genomic Encyclopedia of Archaeal and Bacterial Type Strains, Phase II (KMG-II): from individual species to whole genera.</title>
        <authorList>
            <person name="Goeker M."/>
        </authorList>
    </citation>
    <scope>NUCLEOTIDE SEQUENCE [LARGE SCALE GENOMIC DNA]</scope>
    <source>
        <strain evidence="1 4">DSM 17797</strain>
    </source>
</reference>
<dbReference type="EMBL" id="FQWO01000001">
    <property type="protein sequence ID" value="SHG26586.1"/>
    <property type="molecule type" value="Genomic_DNA"/>
</dbReference>
<dbReference type="RefSeq" id="WP_072938430.1">
    <property type="nucleotide sequence ID" value="NZ_FQWO01000001.1"/>
</dbReference>
<proteinExistence type="predicted"/>
<name>A0A1M5IE87_9FLAO</name>
<gene>
    <name evidence="1" type="ORF">BC624_101211</name>
    <name evidence="2" type="ORF">SAMN05443373_101211</name>
</gene>
<evidence type="ECO:0000313" key="1">
    <source>
        <dbReference type="EMBL" id="PRZ27928.1"/>
    </source>
</evidence>
<dbReference type="OrthoDB" id="1262144at2"/>
<dbReference type="STRING" id="280093.SAMN05443373_101211"/>
<dbReference type="AlphaFoldDB" id="A0A1M5IE87"/>
<keyword evidence="4" id="KW-1185">Reference proteome</keyword>
<dbReference type="Proteomes" id="UP000184384">
    <property type="component" value="Unassembled WGS sequence"/>
</dbReference>
<sequence length="77" mass="8670">MNALNDIKNSLIDRILATKNEKLLEAINSIFDSTQSEELISLSSEQIEMLAMSELDIQAGKLISESELNKRDSEWLS</sequence>
<reference evidence="2" key="2">
    <citation type="submission" date="2016-11" db="EMBL/GenBank/DDBJ databases">
        <authorList>
            <person name="Jaros S."/>
            <person name="Januszkiewicz K."/>
            <person name="Wedrychowicz H."/>
        </authorList>
    </citation>
    <scope>NUCLEOTIDE SEQUENCE [LARGE SCALE GENOMIC DNA]</scope>
    <source>
        <strain evidence="2">DSM 19729</strain>
    </source>
</reference>
<dbReference type="Proteomes" id="UP000237771">
    <property type="component" value="Unassembled WGS sequence"/>
</dbReference>
<accession>A0A1M5IE87</accession>
<evidence type="ECO:0000313" key="2">
    <source>
        <dbReference type="EMBL" id="SHG26586.1"/>
    </source>
</evidence>
<organism evidence="2 3">
    <name type="scientific">Flavobacterium granuli</name>
    <dbReference type="NCBI Taxonomy" id="280093"/>
    <lineage>
        <taxon>Bacteria</taxon>
        <taxon>Pseudomonadati</taxon>
        <taxon>Bacteroidota</taxon>
        <taxon>Flavobacteriia</taxon>
        <taxon>Flavobacteriales</taxon>
        <taxon>Flavobacteriaceae</taxon>
        <taxon>Flavobacterium</taxon>
    </lineage>
</organism>